<feature type="transmembrane region" description="Helical" evidence="6">
    <location>
        <begin position="161"/>
        <end position="183"/>
    </location>
</feature>
<feature type="transmembrane region" description="Helical" evidence="6">
    <location>
        <begin position="307"/>
        <end position="325"/>
    </location>
</feature>
<dbReference type="PANTHER" id="PTHR23506">
    <property type="entry name" value="GH10249P"/>
    <property type="match status" value="1"/>
</dbReference>
<feature type="transmembrane region" description="Helical" evidence="6">
    <location>
        <begin position="9"/>
        <end position="30"/>
    </location>
</feature>
<dbReference type="InterPro" id="IPR011701">
    <property type="entry name" value="MFS"/>
</dbReference>
<feature type="domain" description="Major facilitator superfamily (MFS) profile" evidence="7">
    <location>
        <begin position="8"/>
        <end position="398"/>
    </location>
</feature>
<feature type="transmembrane region" description="Helical" evidence="6">
    <location>
        <begin position="209"/>
        <end position="227"/>
    </location>
</feature>
<proteinExistence type="predicted"/>
<keyword evidence="4 6" id="KW-1133">Transmembrane helix</keyword>
<evidence type="ECO:0000256" key="3">
    <source>
        <dbReference type="ARBA" id="ARBA00022692"/>
    </source>
</evidence>
<reference evidence="8 9" key="1">
    <citation type="journal article" date="2022" name="Int. J. Syst. Evol. Microbiol.">
        <title>Neobacillus kokaensis sp. nov., isolated from soil.</title>
        <authorList>
            <person name="Yuki K."/>
            <person name="Matsubara H."/>
            <person name="Yamaguchi S."/>
        </authorList>
    </citation>
    <scope>NUCLEOTIDE SEQUENCE [LARGE SCALE GENOMIC DNA]</scope>
    <source>
        <strain evidence="8 9">LOB 377</strain>
    </source>
</reference>
<evidence type="ECO:0000256" key="2">
    <source>
        <dbReference type="ARBA" id="ARBA00022448"/>
    </source>
</evidence>
<keyword evidence="9" id="KW-1185">Reference proteome</keyword>
<dbReference type="Gene3D" id="1.20.1720.10">
    <property type="entry name" value="Multidrug resistance protein D"/>
    <property type="match status" value="1"/>
</dbReference>
<dbReference type="Gene3D" id="1.20.1250.20">
    <property type="entry name" value="MFS general substrate transporter like domains"/>
    <property type="match status" value="1"/>
</dbReference>
<evidence type="ECO:0000256" key="5">
    <source>
        <dbReference type="ARBA" id="ARBA00023136"/>
    </source>
</evidence>
<feature type="transmembrane region" description="Helical" evidence="6">
    <location>
        <begin position="345"/>
        <end position="367"/>
    </location>
</feature>
<dbReference type="InterPro" id="IPR020846">
    <property type="entry name" value="MFS_dom"/>
</dbReference>
<evidence type="ECO:0000313" key="8">
    <source>
        <dbReference type="EMBL" id="GHH97895.1"/>
    </source>
</evidence>
<evidence type="ECO:0000259" key="7">
    <source>
        <dbReference type="PROSITE" id="PS50850"/>
    </source>
</evidence>
<gene>
    <name evidence="8" type="ORF">AM1BK_14380</name>
</gene>
<dbReference type="RefSeq" id="WP_191271201.1">
    <property type="nucleotide sequence ID" value="NZ_BNDS01000004.1"/>
</dbReference>
<dbReference type="Proteomes" id="UP000637074">
    <property type="component" value="Unassembled WGS sequence"/>
</dbReference>
<dbReference type="PROSITE" id="PS50850">
    <property type="entry name" value="MFS"/>
    <property type="match status" value="1"/>
</dbReference>
<feature type="transmembrane region" description="Helical" evidence="6">
    <location>
        <begin position="281"/>
        <end position="301"/>
    </location>
</feature>
<name>A0ABQ3MYZ1_9BACI</name>
<feature type="transmembrane region" description="Helical" evidence="6">
    <location>
        <begin position="76"/>
        <end position="93"/>
    </location>
</feature>
<feature type="transmembrane region" description="Helical" evidence="6">
    <location>
        <begin position="239"/>
        <end position="261"/>
    </location>
</feature>
<dbReference type="InterPro" id="IPR050930">
    <property type="entry name" value="MFS_Vesicular_Transporter"/>
</dbReference>
<evidence type="ECO:0000256" key="4">
    <source>
        <dbReference type="ARBA" id="ARBA00022989"/>
    </source>
</evidence>
<accession>A0ABQ3MYZ1</accession>
<evidence type="ECO:0000256" key="1">
    <source>
        <dbReference type="ARBA" id="ARBA00004651"/>
    </source>
</evidence>
<dbReference type="EMBL" id="BNDS01000004">
    <property type="protein sequence ID" value="GHH97895.1"/>
    <property type="molecule type" value="Genomic_DNA"/>
</dbReference>
<dbReference type="InterPro" id="IPR036259">
    <property type="entry name" value="MFS_trans_sf"/>
</dbReference>
<comment type="subcellular location">
    <subcellularLocation>
        <location evidence="1">Cell membrane</location>
        <topology evidence="1">Multi-pass membrane protein</topology>
    </subcellularLocation>
</comment>
<evidence type="ECO:0000313" key="9">
    <source>
        <dbReference type="Proteomes" id="UP000637074"/>
    </source>
</evidence>
<dbReference type="Pfam" id="PF07690">
    <property type="entry name" value="MFS_1"/>
    <property type="match status" value="2"/>
</dbReference>
<feature type="transmembrane region" description="Helical" evidence="6">
    <location>
        <begin position="134"/>
        <end position="155"/>
    </location>
</feature>
<keyword evidence="2" id="KW-0813">Transport</keyword>
<feature type="transmembrane region" description="Helical" evidence="6">
    <location>
        <begin position="99"/>
        <end position="122"/>
    </location>
</feature>
<keyword evidence="5 6" id="KW-0472">Membrane</keyword>
<feature type="transmembrane region" description="Helical" evidence="6">
    <location>
        <begin position="373"/>
        <end position="394"/>
    </location>
</feature>
<sequence length="406" mass="44438">MENSSSKPIVVIAVVTALCMLGNEMLFIVMPLYWKFFGLTALWQVGVLLSANRMIRIPINSVVGWCYQRVGKRTGVIMAVVLAAVSTFAYGVVKGFWLMLIARCLWGIAWSFFRLGGYLTILSSSNAKTRGRSVGLYNGLWGLGTLFGMLLGGLLAEQMGIQNVTLMFSVIAACSIPFILIFIPNSKQPDLDQKKINKQAFTIWKNKQILSSFATGLSVAFVVYGVFASTLSKLVELQLNHIMILGFTLGAGTITGIIQAVRTGWDPFLAPFLGKYSDQKWGRFPVLMVALVMGAVCLAILPLKLPIPVFLGVLLLFQLTATLLITTSDSIAADLASGPSQVTIIALYTLFSDLGAALGPFLGYLVIDILGINWIYWFTSFLLIPLGVFCYSAFIGEKNRVREQSY</sequence>
<dbReference type="SUPFAM" id="SSF103473">
    <property type="entry name" value="MFS general substrate transporter"/>
    <property type="match status" value="1"/>
</dbReference>
<comment type="caution">
    <text evidence="8">The sequence shown here is derived from an EMBL/GenBank/DDBJ whole genome shotgun (WGS) entry which is preliminary data.</text>
</comment>
<protein>
    <submittedName>
        <fullName evidence="8">MFS transporter</fullName>
    </submittedName>
</protein>
<dbReference type="PANTHER" id="PTHR23506:SF23">
    <property type="entry name" value="GH10249P"/>
    <property type="match status" value="1"/>
</dbReference>
<evidence type="ECO:0000256" key="6">
    <source>
        <dbReference type="SAM" id="Phobius"/>
    </source>
</evidence>
<organism evidence="8 9">
    <name type="scientific">Neobacillus kokaensis</name>
    <dbReference type="NCBI Taxonomy" id="2759023"/>
    <lineage>
        <taxon>Bacteria</taxon>
        <taxon>Bacillati</taxon>
        <taxon>Bacillota</taxon>
        <taxon>Bacilli</taxon>
        <taxon>Bacillales</taxon>
        <taxon>Bacillaceae</taxon>
        <taxon>Neobacillus</taxon>
    </lineage>
</organism>
<keyword evidence="3 6" id="KW-0812">Transmembrane</keyword>